<accession>A0AAE3QVT2</accession>
<comment type="caution">
    <text evidence="1">The sequence shown here is derived from an EMBL/GenBank/DDBJ whole genome shotgun (WGS) entry which is preliminary data.</text>
</comment>
<proteinExistence type="predicted"/>
<dbReference type="EMBL" id="JASJOS010000012">
    <property type="protein sequence ID" value="MDJ1483699.1"/>
    <property type="molecule type" value="Genomic_DNA"/>
</dbReference>
<reference evidence="1" key="1">
    <citation type="submission" date="2023-05" db="EMBL/GenBank/DDBJ databases">
        <authorList>
            <person name="Zhang X."/>
        </authorList>
    </citation>
    <scope>NUCLEOTIDE SEQUENCE</scope>
    <source>
        <strain evidence="1">YF14B1</strain>
    </source>
</reference>
<evidence type="ECO:0000313" key="1">
    <source>
        <dbReference type="EMBL" id="MDJ1483699.1"/>
    </source>
</evidence>
<evidence type="ECO:0000313" key="2">
    <source>
        <dbReference type="Proteomes" id="UP001241110"/>
    </source>
</evidence>
<dbReference type="Proteomes" id="UP001241110">
    <property type="component" value="Unassembled WGS sequence"/>
</dbReference>
<dbReference type="RefSeq" id="WP_313983952.1">
    <property type="nucleotide sequence ID" value="NZ_JASJOS010000012.1"/>
</dbReference>
<protein>
    <submittedName>
        <fullName evidence="1">Uncharacterized protein</fullName>
    </submittedName>
</protein>
<sequence>MKKNFFVKEYLISFDHEKAISVVQTSSISTIEVDFEQIEKQLPIGSKINQSTVQTVVKGDKFIVYGEYSRIEPEFPEPVVAAETIELKEVLGDETILPSVN</sequence>
<organism evidence="1 2">
    <name type="scientific">Xanthocytophaga flava</name>
    <dbReference type="NCBI Taxonomy" id="3048013"/>
    <lineage>
        <taxon>Bacteria</taxon>
        <taxon>Pseudomonadati</taxon>
        <taxon>Bacteroidota</taxon>
        <taxon>Cytophagia</taxon>
        <taxon>Cytophagales</taxon>
        <taxon>Rhodocytophagaceae</taxon>
        <taxon>Xanthocytophaga</taxon>
    </lineage>
</organism>
<gene>
    <name evidence="1" type="ORF">QNI16_24585</name>
</gene>
<name>A0AAE3QVT2_9BACT</name>
<dbReference type="AlphaFoldDB" id="A0AAE3QVT2"/>